<dbReference type="Gene3D" id="1.20.1250.20">
    <property type="entry name" value="MFS general substrate transporter like domains"/>
    <property type="match status" value="1"/>
</dbReference>
<dbReference type="InterPro" id="IPR020846">
    <property type="entry name" value="MFS_dom"/>
</dbReference>
<protein>
    <submittedName>
        <fullName evidence="7">MFS transporter</fullName>
    </submittedName>
</protein>
<feature type="domain" description="Major facilitator superfamily (MFS) profile" evidence="6">
    <location>
        <begin position="15"/>
        <end position="453"/>
    </location>
</feature>
<feature type="transmembrane region" description="Helical" evidence="5">
    <location>
        <begin position="338"/>
        <end position="359"/>
    </location>
</feature>
<evidence type="ECO:0000256" key="1">
    <source>
        <dbReference type="ARBA" id="ARBA00004651"/>
    </source>
</evidence>
<keyword evidence="2 5" id="KW-0812">Transmembrane</keyword>
<comment type="caution">
    <text evidence="7">The sequence shown here is derived from an EMBL/GenBank/DDBJ whole genome shotgun (WGS) entry which is preliminary data.</text>
</comment>
<feature type="transmembrane region" description="Helical" evidence="5">
    <location>
        <begin position="170"/>
        <end position="187"/>
    </location>
</feature>
<feature type="transmembrane region" description="Helical" evidence="5">
    <location>
        <begin position="432"/>
        <end position="452"/>
    </location>
</feature>
<dbReference type="PANTHER" id="PTHR42718:SF49">
    <property type="entry name" value="EXPORT PROTEIN"/>
    <property type="match status" value="1"/>
</dbReference>
<reference evidence="7 8" key="1">
    <citation type="submission" date="2024-10" db="EMBL/GenBank/DDBJ databases">
        <title>The Natural Products Discovery Center: Release of the First 8490 Sequenced Strains for Exploring Actinobacteria Biosynthetic Diversity.</title>
        <authorList>
            <person name="Kalkreuter E."/>
            <person name="Kautsar S.A."/>
            <person name="Yang D."/>
            <person name="Bader C.D."/>
            <person name="Teijaro C.N."/>
            <person name="Fluegel L."/>
            <person name="Davis C.M."/>
            <person name="Simpson J.R."/>
            <person name="Lauterbach L."/>
            <person name="Steele A.D."/>
            <person name="Gui C."/>
            <person name="Meng S."/>
            <person name="Li G."/>
            <person name="Viehrig K."/>
            <person name="Ye F."/>
            <person name="Su P."/>
            <person name="Kiefer A.F."/>
            <person name="Nichols A."/>
            <person name="Cepeda A.J."/>
            <person name="Yan W."/>
            <person name="Fan B."/>
            <person name="Jiang Y."/>
            <person name="Adhikari A."/>
            <person name="Zheng C.-J."/>
            <person name="Schuster L."/>
            <person name="Cowan T.M."/>
            <person name="Smanski M.J."/>
            <person name="Chevrette M.G."/>
            <person name="De Carvalho L.P.S."/>
            <person name="Shen B."/>
        </authorList>
    </citation>
    <scope>NUCLEOTIDE SEQUENCE [LARGE SCALE GENOMIC DNA]</scope>
    <source>
        <strain evidence="7 8">NPDC002173</strain>
    </source>
</reference>
<dbReference type="InterPro" id="IPR011701">
    <property type="entry name" value="MFS"/>
</dbReference>
<feature type="transmembrane region" description="Helical" evidence="5">
    <location>
        <begin position="407"/>
        <end position="426"/>
    </location>
</feature>
<dbReference type="PROSITE" id="PS50850">
    <property type="entry name" value="MFS"/>
    <property type="match status" value="1"/>
</dbReference>
<feature type="transmembrane region" description="Helical" evidence="5">
    <location>
        <begin position="113"/>
        <end position="132"/>
    </location>
</feature>
<accession>A0ABW6SRM5</accession>
<evidence type="ECO:0000259" key="6">
    <source>
        <dbReference type="PROSITE" id="PS50850"/>
    </source>
</evidence>
<evidence type="ECO:0000256" key="3">
    <source>
        <dbReference type="ARBA" id="ARBA00022989"/>
    </source>
</evidence>
<evidence type="ECO:0000313" key="8">
    <source>
        <dbReference type="Proteomes" id="UP001602013"/>
    </source>
</evidence>
<proteinExistence type="predicted"/>
<comment type="subcellular location">
    <subcellularLocation>
        <location evidence="1">Cell membrane</location>
        <topology evidence="1">Multi-pass membrane protein</topology>
    </subcellularLocation>
</comment>
<dbReference type="Pfam" id="PF07690">
    <property type="entry name" value="MFS_1"/>
    <property type="match status" value="1"/>
</dbReference>
<feature type="transmembrane region" description="Helical" evidence="5">
    <location>
        <begin position="306"/>
        <end position="326"/>
    </location>
</feature>
<feature type="transmembrane region" description="Helical" evidence="5">
    <location>
        <begin position="208"/>
        <end position="226"/>
    </location>
</feature>
<name>A0ABW6SRM5_9ACTN</name>
<dbReference type="EMBL" id="JBIASD010000011">
    <property type="protein sequence ID" value="MFF3667631.1"/>
    <property type="molecule type" value="Genomic_DNA"/>
</dbReference>
<keyword evidence="8" id="KW-1185">Reference proteome</keyword>
<feature type="transmembrane region" description="Helical" evidence="5">
    <location>
        <begin position="232"/>
        <end position="253"/>
    </location>
</feature>
<dbReference type="SUPFAM" id="SSF103473">
    <property type="entry name" value="MFS general substrate transporter"/>
    <property type="match status" value="1"/>
</dbReference>
<feature type="transmembrane region" description="Helical" evidence="5">
    <location>
        <begin position="144"/>
        <end position="164"/>
    </location>
</feature>
<dbReference type="PANTHER" id="PTHR42718">
    <property type="entry name" value="MAJOR FACILITATOR SUPERFAMILY MULTIDRUG TRANSPORTER MFSC"/>
    <property type="match status" value="1"/>
</dbReference>
<keyword evidence="3 5" id="KW-1133">Transmembrane helix</keyword>
<feature type="transmembrane region" description="Helical" evidence="5">
    <location>
        <begin position="273"/>
        <end position="294"/>
    </location>
</feature>
<organism evidence="7 8">
    <name type="scientific">Microtetraspora malaysiensis</name>
    <dbReference type="NCBI Taxonomy" id="161358"/>
    <lineage>
        <taxon>Bacteria</taxon>
        <taxon>Bacillati</taxon>
        <taxon>Actinomycetota</taxon>
        <taxon>Actinomycetes</taxon>
        <taxon>Streptosporangiales</taxon>
        <taxon>Streptosporangiaceae</taxon>
        <taxon>Microtetraspora</taxon>
    </lineage>
</organism>
<evidence type="ECO:0000256" key="5">
    <source>
        <dbReference type="SAM" id="Phobius"/>
    </source>
</evidence>
<evidence type="ECO:0000256" key="2">
    <source>
        <dbReference type="ARBA" id="ARBA00022692"/>
    </source>
</evidence>
<evidence type="ECO:0000256" key="4">
    <source>
        <dbReference type="ARBA" id="ARBA00023136"/>
    </source>
</evidence>
<feature type="transmembrane region" description="Helical" evidence="5">
    <location>
        <begin position="53"/>
        <end position="74"/>
    </location>
</feature>
<dbReference type="RefSeq" id="WP_387412678.1">
    <property type="nucleotide sequence ID" value="NZ_JBIASD010000011.1"/>
</dbReference>
<gene>
    <name evidence="7" type="ORF">ACFYXI_18700</name>
</gene>
<dbReference type="Gene3D" id="1.20.1720.10">
    <property type="entry name" value="Multidrug resistance protein D"/>
    <property type="match status" value="1"/>
</dbReference>
<dbReference type="Proteomes" id="UP001602013">
    <property type="component" value="Unassembled WGS sequence"/>
</dbReference>
<feature type="transmembrane region" description="Helical" evidence="5">
    <location>
        <begin position="81"/>
        <end position="107"/>
    </location>
</feature>
<dbReference type="InterPro" id="IPR036259">
    <property type="entry name" value="MFS_trans_sf"/>
</dbReference>
<keyword evidence="4 5" id="KW-0472">Membrane</keyword>
<sequence>MLVETPAPLRARPATLAVACAAPLLALINYTAPMVTLPEAARALDAGPTGPVWMLNAVTLGLAVSLLLAGGLADDHGRRRVYVVGMASLAVSSAIVALAGGVPTFVIGRFAQGVASAALLAASLGVVGEIVPPGPERVRATGRYGAMLGLGIAIGPLVSGGLATLSSWRGVYWLTAACSVVLAVLAARTLPARTEPRPGQQSGRRLDVPGAVTLTLGLAALVSGVTEARLGWSRPVVLAALAAAAVLLTSFALVEVRRPEPLIDMGLFRRPSFLVATGGALVTGIAIVGLMSYLPTVLQSALGMTQLATAAVFAFWSGTSFVAALLAPRLRLAARGRLALGLLLSAAGSLALLGTMAHWSAPRALAGLLVAGIGSGLVNASLTHLAIESVPRHRASMGSGANNTARYVGSSVGAALTAAVTAGQGLAAGTDLMIVACAAAAALTAGLVRFAAS</sequence>
<feature type="transmembrane region" description="Helical" evidence="5">
    <location>
        <begin position="365"/>
        <end position="387"/>
    </location>
</feature>
<evidence type="ECO:0000313" key="7">
    <source>
        <dbReference type="EMBL" id="MFF3667631.1"/>
    </source>
</evidence>